<sequence length="444" mass="49881">MDDEFVTSRWSDSESSTGSFRMGRITWKRGTTSQDSSAQGQKKEAPRYRCIASALGLRTGTKDTPSPKATHAPDSEPHPPQHTSFRATLTHRQLPDEHQQSRQLAQRAEPQEELVREHRILRGPVPRQPTSGEDPRLANKDTNTLRQELELLFLAPCEKKVLFLLSQTRSASRFRPLLEPQHELLLVNVLDYDNILEAQTLVKELPEDERQLMWSNLHGQLPAHQLYILRLILFTPEIRITTHTRGSGVESPEVVSRPDTTLFFSRIQELAVADPKKIRWNDTPEPSCNTGTLSGAPQLRLRGGGGDPWRSLQTYHTYFCSSRSVRRLEDEERPPTVLWWLAGGNHRQDRKMPTGRVLRTRRIAEKENRQAVGFWGTVRGARRRKSRSAGEAGADDADDESDVVDASIPPGPKTTREISDDSSASFPNGSAEVAGDHAAGSFCP</sequence>
<dbReference type="OMA" id="RITTHTR"/>
<accession>N1PW74</accession>
<feature type="compositionally biased region" description="Polar residues" evidence="1">
    <location>
        <begin position="8"/>
        <end position="19"/>
    </location>
</feature>
<dbReference type="EMBL" id="KB446536">
    <property type="protein sequence ID" value="EME47612.1"/>
    <property type="molecule type" value="Genomic_DNA"/>
</dbReference>
<gene>
    <name evidence="2" type="ORF">DOTSEDRAFT_69532</name>
</gene>
<dbReference type="eggNOG" id="ENOG502T3NY">
    <property type="taxonomic scope" value="Eukaryota"/>
</dbReference>
<dbReference type="OrthoDB" id="3647278at2759"/>
<dbReference type="AlphaFoldDB" id="N1PW74"/>
<reference evidence="3" key="1">
    <citation type="journal article" date="2012" name="PLoS Genet.">
        <title>The genomes of the fungal plant pathogens Cladosporium fulvum and Dothistroma septosporum reveal adaptation to different hosts and lifestyles but also signatures of common ancestry.</title>
        <authorList>
            <person name="de Wit P.J.G.M."/>
            <person name="van der Burgt A."/>
            <person name="Oekmen B."/>
            <person name="Stergiopoulos I."/>
            <person name="Abd-Elsalam K.A."/>
            <person name="Aerts A.L."/>
            <person name="Bahkali A.H."/>
            <person name="Beenen H.G."/>
            <person name="Chettri P."/>
            <person name="Cox M.P."/>
            <person name="Datema E."/>
            <person name="de Vries R.P."/>
            <person name="Dhillon B."/>
            <person name="Ganley A.R."/>
            <person name="Griffiths S.A."/>
            <person name="Guo Y."/>
            <person name="Hamelin R.C."/>
            <person name="Henrissat B."/>
            <person name="Kabir M.S."/>
            <person name="Jashni M.K."/>
            <person name="Kema G."/>
            <person name="Klaubauf S."/>
            <person name="Lapidus A."/>
            <person name="Levasseur A."/>
            <person name="Lindquist E."/>
            <person name="Mehrabi R."/>
            <person name="Ohm R.A."/>
            <person name="Owen T.J."/>
            <person name="Salamov A."/>
            <person name="Schwelm A."/>
            <person name="Schijlen E."/>
            <person name="Sun H."/>
            <person name="van den Burg H.A."/>
            <person name="van Ham R.C.H.J."/>
            <person name="Zhang S."/>
            <person name="Goodwin S.B."/>
            <person name="Grigoriev I.V."/>
            <person name="Collemare J."/>
            <person name="Bradshaw R.E."/>
        </authorList>
    </citation>
    <scope>NUCLEOTIDE SEQUENCE [LARGE SCALE GENOMIC DNA]</scope>
    <source>
        <strain evidence="3">NZE10 / CBS 128990</strain>
    </source>
</reference>
<evidence type="ECO:0000313" key="3">
    <source>
        <dbReference type="Proteomes" id="UP000016933"/>
    </source>
</evidence>
<proteinExistence type="predicted"/>
<feature type="compositionally biased region" description="Polar residues" evidence="1">
    <location>
        <begin position="284"/>
        <end position="295"/>
    </location>
</feature>
<feature type="region of interest" description="Disordered" evidence="1">
    <location>
        <begin position="281"/>
        <end position="300"/>
    </location>
</feature>
<name>N1PW74_DOTSN</name>
<protein>
    <submittedName>
        <fullName evidence="2">Uncharacterized protein</fullName>
    </submittedName>
</protein>
<keyword evidence="3" id="KW-1185">Reference proteome</keyword>
<feature type="compositionally biased region" description="Basic and acidic residues" evidence="1">
    <location>
        <begin position="109"/>
        <end position="120"/>
    </location>
</feature>
<reference evidence="2 3" key="2">
    <citation type="journal article" date="2012" name="PLoS Pathog.">
        <title>Diverse lifestyles and strategies of plant pathogenesis encoded in the genomes of eighteen Dothideomycetes fungi.</title>
        <authorList>
            <person name="Ohm R.A."/>
            <person name="Feau N."/>
            <person name="Henrissat B."/>
            <person name="Schoch C.L."/>
            <person name="Horwitz B.A."/>
            <person name="Barry K.W."/>
            <person name="Condon B.J."/>
            <person name="Copeland A.C."/>
            <person name="Dhillon B."/>
            <person name="Glaser F."/>
            <person name="Hesse C.N."/>
            <person name="Kosti I."/>
            <person name="LaButti K."/>
            <person name="Lindquist E.A."/>
            <person name="Lucas S."/>
            <person name="Salamov A.A."/>
            <person name="Bradshaw R.E."/>
            <person name="Ciuffetti L."/>
            <person name="Hamelin R.C."/>
            <person name="Kema G.H.J."/>
            <person name="Lawrence C."/>
            <person name="Scott J.A."/>
            <person name="Spatafora J.W."/>
            <person name="Turgeon B.G."/>
            <person name="de Wit P.J.G.M."/>
            <person name="Zhong S."/>
            <person name="Goodwin S.B."/>
            <person name="Grigoriev I.V."/>
        </authorList>
    </citation>
    <scope>NUCLEOTIDE SEQUENCE [LARGE SCALE GENOMIC DNA]</scope>
    <source>
        <strain evidence="3">NZE10 / CBS 128990</strain>
    </source>
</reference>
<feature type="region of interest" description="Disordered" evidence="1">
    <location>
        <begin position="380"/>
        <end position="444"/>
    </location>
</feature>
<feature type="compositionally biased region" description="Polar residues" evidence="1">
    <location>
        <begin position="81"/>
        <end position="91"/>
    </location>
</feature>
<dbReference type="Proteomes" id="UP000016933">
    <property type="component" value="Unassembled WGS sequence"/>
</dbReference>
<feature type="compositionally biased region" description="Acidic residues" evidence="1">
    <location>
        <begin position="393"/>
        <end position="403"/>
    </location>
</feature>
<feature type="region of interest" description="Disordered" evidence="1">
    <location>
        <begin position="1"/>
        <end position="139"/>
    </location>
</feature>
<dbReference type="HOGENOM" id="CLU_616808_0_0_1"/>
<organism evidence="2 3">
    <name type="scientific">Dothistroma septosporum (strain NZE10 / CBS 128990)</name>
    <name type="common">Red band needle blight fungus</name>
    <name type="synonym">Mycosphaerella pini</name>
    <dbReference type="NCBI Taxonomy" id="675120"/>
    <lineage>
        <taxon>Eukaryota</taxon>
        <taxon>Fungi</taxon>
        <taxon>Dikarya</taxon>
        <taxon>Ascomycota</taxon>
        <taxon>Pezizomycotina</taxon>
        <taxon>Dothideomycetes</taxon>
        <taxon>Dothideomycetidae</taxon>
        <taxon>Mycosphaerellales</taxon>
        <taxon>Mycosphaerellaceae</taxon>
        <taxon>Dothistroma</taxon>
    </lineage>
</organism>
<evidence type="ECO:0000256" key="1">
    <source>
        <dbReference type="SAM" id="MobiDB-lite"/>
    </source>
</evidence>
<feature type="compositionally biased region" description="Polar residues" evidence="1">
    <location>
        <begin position="29"/>
        <end position="40"/>
    </location>
</feature>
<evidence type="ECO:0000313" key="2">
    <source>
        <dbReference type="EMBL" id="EME47612.1"/>
    </source>
</evidence>